<keyword evidence="4" id="KW-1185">Reference proteome</keyword>
<dbReference type="SUPFAM" id="SSF47473">
    <property type="entry name" value="EF-hand"/>
    <property type="match status" value="1"/>
</dbReference>
<sequence length="214" mass="24333">MKDDTDLASSSPPTMPNIKPEEVHDSMEGNCEREEHALEKHVAFFDRNHDGLVYPWETYEGFRAIGCGIPLSAISAILINLALSHKTRPEQGKFPSLLFPIEVANIHKAKHGSDSGVYDSKGRFVPEKFEAIFRRHARTHPDALTSDELLEMLRSNREPKDYKGWVASWSEWQVLYYLCKDNKGLLPKGTIHGVYDGSLFERMAKERESSTKKS</sequence>
<accession>A0A6P8CFX6</accession>
<keyword evidence="3" id="KW-0812">Transmembrane</keyword>
<dbReference type="PANTHER" id="PTHR31495:SF1">
    <property type="entry name" value="INACTIVE PEROXYGENASE-LIKE PROTEIN-RELATED"/>
    <property type="match status" value="1"/>
</dbReference>
<reference evidence="4" key="1">
    <citation type="journal article" date="2020" name="Plant Biotechnol. J.">
        <title>The pomegranate (Punica granatum L.) draft genome dissects genetic divergence between soft- and hard-seeded cultivars.</title>
        <authorList>
            <person name="Luo X."/>
            <person name="Li H."/>
            <person name="Wu Z."/>
            <person name="Yao W."/>
            <person name="Zhao P."/>
            <person name="Cao D."/>
            <person name="Yu H."/>
            <person name="Li K."/>
            <person name="Poudel K."/>
            <person name="Zhao D."/>
            <person name="Zhang F."/>
            <person name="Xia X."/>
            <person name="Chen L."/>
            <person name="Wang Q."/>
            <person name="Jing D."/>
            <person name="Cao S."/>
        </authorList>
    </citation>
    <scope>NUCLEOTIDE SEQUENCE [LARGE SCALE GENOMIC DNA]</scope>
    <source>
        <strain evidence="4">cv. Tunisia</strain>
    </source>
</reference>
<dbReference type="Pfam" id="PF05042">
    <property type="entry name" value="Caleosin"/>
    <property type="match status" value="1"/>
</dbReference>
<organism evidence="4 5">
    <name type="scientific">Punica granatum</name>
    <name type="common">Pomegranate</name>
    <dbReference type="NCBI Taxonomy" id="22663"/>
    <lineage>
        <taxon>Eukaryota</taxon>
        <taxon>Viridiplantae</taxon>
        <taxon>Streptophyta</taxon>
        <taxon>Embryophyta</taxon>
        <taxon>Tracheophyta</taxon>
        <taxon>Spermatophyta</taxon>
        <taxon>Magnoliopsida</taxon>
        <taxon>eudicotyledons</taxon>
        <taxon>Gunneridae</taxon>
        <taxon>Pentapetalae</taxon>
        <taxon>rosids</taxon>
        <taxon>malvids</taxon>
        <taxon>Myrtales</taxon>
        <taxon>Lythraceae</taxon>
        <taxon>Punica</taxon>
    </lineage>
</organism>
<comment type="similarity">
    <text evidence="1">Belongs to the caleosin family.</text>
</comment>
<dbReference type="PANTHER" id="PTHR31495">
    <property type="entry name" value="PEROXYGENASE 3-RELATED"/>
    <property type="match status" value="1"/>
</dbReference>
<dbReference type="RefSeq" id="XP_031381339.1">
    <property type="nucleotide sequence ID" value="XM_031525479.1"/>
</dbReference>
<feature type="compositionally biased region" description="Basic and acidic residues" evidence="2">
    <location>
        <begin position="19"/>
        <end position="30"/>
    </location>
</feature>
<feature type="region of interest" description="Disordered" evidence="2">
    <location>
        <begin position="1"/>
        <end position="30"/>
    </location>
</feature>
<proteinExistence type="inferred from homology"/>
<dbReference type="OrthoDB" id="640742at2759"/>
<dbReference type="InterPro" id="IPR011992">
    <property type="entry name" value="EF-hand-dom_pair"/>
</dbReference>
<evidence type="ECO:0000313" key="4">
    <source>
        <dbReference type="Proteomes" id="UP000515151"/>
    </source>
</evidence>
<dbReference type="GO" id="GO:0004497">
    <property type="term" value="F:monooxygenase activity"/>
    <property type="evidence" value="ECO:0007669"/>
    <property type="project" value="TreeGrafter"/>
</dbReference>
<gene>
    <name evidence="5" type="primary">LOC116195992</name>
</gene>
<name>A0A6P8CFX6_PUNGR</name>
<evidence type="ECO:0000256" key="3">
    <source>
        <dbReference type="SAM" id="Phobius"/>
    </source>
</evidence>
<evidence type="ECO:0000313" key="5">
    <source>
        <dbReference type="RefSeq" id="XP_031381339.1"/>
    </source>
</evidence>
<dbReference type="InterPro" id="IPR007736">
    <property type="entry name" value="Caleosin-related"/>
</dbReference>
<keyword evidence="3" id="KW-0472">Membrane</keyword>
<dbReference type="AlphaFoldDB" id="A0A6P8CFX6"/>
<evidence type="ECO:0000256" key="2">
    <source>
        <dbReference type="SAM" id="MobiDB-lite"/>
    </source>
</evidence>
<dbReference type="GO" id="GO:0005509">
    <property type="term" value="F:calcium ion binding"/>
    <property type="evidence" value="ECO:0007669"/>
    <property type="project" value="TreeGrafter"/>
</dbReference>
<dbReference type="GeneID" id="116195992"/>
<feature type="transmembrane region" description="Helical" evidence="3">
    <location>
        <begin position="62"/>
        <end position="83"/>
    </location>
</feature>
<reference evidence="5" key="2">
    <citation type="submission" date="2025-08" db="UniProtKB">
        <authorList>
            <consortium name="RefSeq"/>
        </authorList>
    </citation>
    <scope>IDENTIFICATION</scope>
    <source>
        <tissue evidence="5">Leaf</tissue>
    </source>
</reference>
<keyword evidence="3" id="KW-1133">Transmembrane helix</keyword>
<evidence type="ECO:0000256" key="1">
    <source>
        <dbReference type="ARBA" id="ARBA00006765"/>
    </source>
</evidence>
<protein>
    <submittedName>
        <fullName evidence="5">Probable peroxygenase 4 isoform X1</fullName>
    </submittedName>
</protein>
<dbReference type="Proteomes" id="UP000515151">
    <property type="component" value="Chromosome 2"/>
</dbReference>